<sequence>MVSEFMENTVRQGSGRPFIAARFDNDCIHRHTLNYKNIPYKTEWVEYPDIEKRCKELGIRPTTVLPHFTRYTLPAIHDSATNIYMADSAPIAEYLEKQYPDTPTVFPNGTQGLQLFFEDSINIHLEPLYPFILPEVFHILNPISQEFYRRTREKAYKKTLEELVLKGEEAVDAWAKSKAGFSKVAERYAKCQTQGPFLMGDTVSWADFVLSGDLIWYRCALGEDSEKWQEIRTWDGGFWGRFVDAMKKFEQVK</sequence>
<dbReference type="SUPFAM" id="SSF47616">
    <property type="entry name" value="GST C-terminal domain-like"/>
    <property type="match status" value="1"/>
</dbReference>
<protein>
    <recommendedName>
        <fullName evidence="5">GST N-terminal domain-containing protein</fullName>
    </recommendedName>
</protein>
<dbReference type="InterPro" id="IPR036282">
    <property type="entry name" value="Glutathione-S-Trfase_C_sf"/>
</dbReference>
<dbReference type="Gene3D" id="3.40.30.10">
    <property type="entry name" value="Glutaredoxin"/>
    <property type="match status" value="1"/>
</dbReference>
<dbReference type="InterPro" id="IPR054416">
    <property type="entry name" value="GST_UstS-like_C"/>
</dbReference>
<evidence type="ECO:0000313" key="3">
    <source>
        <dbReference type="EMBL" id="KAF5317734.1"/>
    </source>
</evidence>
<name>A0A8H5B6J3_9AGAR</name>
<evidence type="ECO:0000259" key="1">
    <source>
        <dbReference type="Pfam" id="PF13409"/>
    </source>
</evidence>
<evidence type="ECO:0008006" key="5">
    <source>
        <dbReference type="Google" id="ProtNLM"/>
    </source>
</evidence>
<keyword evidence="4" id="KW-1185">Reference proteome</keyword>
<reference evidence="3 4" key="1">
    <citation type="journal article" date="2020" name="ISME J.">
        <title>Uncovering the hidden diversity of litter-decomposition mechanisms in mushroom-forming fungi.</title>
        <authorList>
            <person name="Floudas D."/>
            <person name="Bentzer J."/>
            <person name="Ahren D."/>
            <person name="Johansson T."/>
            <person name="Persson P."/>
            <person name="Tunlid A."/>
        </authorList>
    </citation>
    <scope>NUCLEOTIDE SEQUENCE [LARGE SCALE GENOMIC DNA]</scope>
    <source>
        <strain evidence="3 4">CBS 101986</strain>
    </source>
</reference>
<dbReference type="OrthoDB" id="4951845at2759"/>
<dbReference type="InterPro" id="IPR004045">
    <property type="entry name" value="Glutathione_S-Trfase_N"/>
</dbReference>
<proteinExistence type="predicted"/>
<dbReference type="AlphaFoldDB" id="A0A8H5B6J3"/>
<gene>
    <name evidence="3" type="ORF">D9619_012627</name>
</gene>
<dbReference type="EMBL" id="JAACJJ010000032">
    <property type="protein sequence ID" value="KAF5317734.1"/>
    <property type="molecule type" value="Genomic_DNA"/>
</dbReference>
<comment type="caution">
    <text evidence="3">The sequence shown here is derived from an EMBL/GenBank/DDBJ whole genome shotgun (WGS) entry which is preliminary data.</text>
</comment>
<dbReference type="Pfam" id="PF22041">
    <property type="entry name" value="GST_C_7"/>
    <property type="match status" value="1"/>
</dbReference>
<evidence type="ECO:0000259" key="2">
    <source>
        <dbReference type="Pfam" id="PF22041"/>
    </source>
</evidence>
<feature type="domain" description="GST N-terminal" evidence="1">
    <location>
        <begin position="30"/>
        <end position="98"/>
    </location>
</feature>
<dbReference type="SUPFAM" id="SSF52833">
    <property type="entry name" value="Thioredoxin-like"/>
    <property type="match status" value="1"/>
</dbReference>
<dbReference type="InterPro" id="IPR036249">
    <property type="entry name" value="Thioredoxin-like_sf"/>
</dbReference>
<dbReference type="Pfam" id="PF13409">
    <property type="entry name" value="GST_N_2"/>
    <property type="match status" value="1"/>
</dbReference>
<accession>A0A8H5B6J3</accession>
<dbReference type="Gene3D" id="1.20.1050.10">
    <property type="match status" value="1"/>
</dbReference>
<organism evidence="3 4">
    <name type="scientific">Psilocybe cf. subviscida</name>
    <dbReference type="NCBI Taxonomy" id="2480587"/>
    <lineage>
        <taxon>Eukaryota</taxon>
        <taxon>Fungi</taxon>
        <taxon>Dikarya</taxon>
        <taxon>Basidiomycota</taxon>
        <taxon>Agaricomycotina</taxon>
        <taxon>Agaricomycetes</taxon>
        <taxon>Agaricomycetidae</taxon>
        <taxon>Agaricales</taxon>
        <taxon>Agaricineae</taxon>
        <taxon>Strophariaceae</taxon>
        <taxon>Psilocybe</taxon>
    </lineage>
</organism>
<evidence type="ECO:0000313" key="4">
    <source>
        <dbReference type="Proteomes" id="UP000567179"/>
    </source>
</evidence>
<feature type="domain" description="Glutathione S-transferase UstS-like C-terminal" evidence="2">
    <location>
        <begin position="113"/>
        <end position="249"/>
    </location>
</feature>
<dbReference type="Proteomes" id="UP000567179">
    <property type="component" value="Unassembled WGS sequence"/>
</dbReference>